<name>A0A512AL15_9SPHN</name>
<feature type="domain" description="GGDEF" evidence="3">
    <location>
        <begin position="273"/>
        <end position="403"/>
    </location>
</feature>
<dbReference type="PANTHER" id="PTHR33121:SF70">
    <property type="entry name" value="SIGNALING PROTEIN YKOW"/>
    <property type="match status" value="1"/>
</dbReference>
<keyword evidence="1" id="KW-0812">Transmembrane</keyword>
<dbReference type="InterPro" id="IPR001633">
    <property type="entry name" value="EAL_dom"/>
</dbReference>
<dbReference type="Proteomes" id="UP000321464">
    <property type="component" value="Unassembled WGS sequence"/>
</dbReference>
<dbReference type="InterPro" id="IPR050706">
    <property type="entry name" value="Cyclic-di-GMP_PDE-like"/>
</dbReference>
<dbReference type="AlphaFoldDB" id="A0A512AL15"/>
<dbReference type="NCBIfam" id="TIGR00254">
    <property type="entry name" value="GGDEF"/>
    <property type="match status" value="1"/>
</dbReference>
<dbReference type="SMART" id="SM00267">
    <property type="entry name" value="GGDEF"/>
    <property type="match status" value="1"/>
</dbReference>
<sequence>MVSGEPRSGVHGSARRWLRGFVRSLRCYGRHWQQRPGDAFTEAYALSVSHRAPLLYLVVIFNTLLVASCFYGTAPPVLVLIGPVMSLVAVHRAWHWMPDKVAQRPVERLRADLQGMQRLGGWAALLFVAWSLGLYPYGDPGQRELLHFVIAVTMFSAVLGMANSPQTALRLGMAFTLPWSLFLLASGHPNAVPIALAQVFITVILLAMTQIQHRDFVRLELSRQLLVRRERQTAELASAHYRQATVDHLTGGRNRRAILACLEEHLAAPEDAIRPWLALFDLDGFKHVNDTFGHAAGDHVLLTVNHRIGLIEGVTAHGRLGGDEFAILFDGTCDADAVIAAARRLSHAVREPIPFNGATLRLYGSIGLYRTDGDTASTCLERADAALYKAKELGDGAIVAFGPDDEVALQQHIAVMRQFNDCALEDRLRLLYQPIFDCRDGRVVGMEALARWSPDGIEWQVPGEFLAIADATGRTGELTRLVLARTLAECRPWETGLEVSINLAARDVAREGLADTIAEIVAEAGAAPSSVMLEVTERALQIDPKRAAAQLVALRDKGFRIALDDFGAGWSSLSQLRDLPLDRIKLDRQLVGALSSDPGARAVTGMIVALAWQLGIGCSIEGVESEAQANAARALGIHLMQGYHFGRPEPAMQALRLYAGLLGPASAMSVG</sequence>
<dbReference type="EMBL" id="BJYR01000014">
    <property type="protein sequence ID" value="GEO00376.1"/>
    <property type="molecule type" value="Genomic_DNA"/>
</dbReference>
<comment type="caution">
    <text evidence="4">The sequence shown here is derived from an EMBL/GenBank/DDBJ whole genome shotgun (WGS) entry which is preliminary data.</text>
</comment>
<dbReference type="InterPro" id="IPR029787">
    <property type="entry name" value="Nucleotide_cyclase"/>
</dbReference>
<dbReference type="Gene3D" id="3.20.20.450">
    <property type="entry name" value="EAL domain"/>
    <property type="match status" value="1"/>
</dbReference>
<dbReference type="Gene3D" id="3.30.70.270">
    <property type="match status" value="1"/>
</dbReference>
<evidence type="ECO:0000256" key="1">
    <source>
        <dbReference type="SAM" id="Phobius"/>
    </source>
</evidence>
<keyword evidence="1" id="KW-1133">Transmembrane helix</keyword>
<dbReference type="PANTHER" id="PTHR33121">
    <property type="entry name" value="CYCLIC DI-GMP PHOSPHODIESTERASE PDEF"/>
    <property type="match status" value="1"/>
</dbReference>
<feature type="transmembrane region" description="Helical" evidence="1">
    <location>
        <begin position="144"/>
        <end position="161"/>
    </location>
</feature>
<dbReference type="PROSITE" id="PS50887">
    <property type="entry name" value="GGDEF"/>
    <property type="match status" value="1"/>
</dbReference>
<dbReference type="InterPro" id="IPR000160">
    <property type="entry name" value="GGDEF_dom"/>
</dbReference>
<gene>
    <name evidence="4" type="ORF">NSE01_22080</name>
</gene>
<protein>
    <submittedName>
        <fullName evidence="4">GGDEF-domain containing protein</fullName>
    </submittedName>
</protein>
<feature type="transmembrane region" description="Helical" evidence="1">
    <location>
        <begin position="119"/>
        <end position="138"/>
    </location>
</feature>
<evidence type="ECO:0000313" key="5">
    <source>
        <dbReference type="Proteomes" id="UP000321464"/>
    </source>
</evidence>
<dbReference type="OrthoDB" id="9814202at2"/>
<feature type="domain" description="EAL" evidence="2">
    <location>
        <begin position="412"/>
        <end position="662"/>
    </location>
</feature>
<accession>A0A512AL15</accession>
<proteinExistence type="predicted"/>
<dbReference type="PROSITE" id="PS50883">
    <property type="entry name" value="EAL"/>
    <property type="match status" value="1"/>
</dbReference>
<feature type="transmembrane region" description="Helical" evidence="1">
    <location>
        <begin position="191"/>
        <end position="209"/>
    </location>
</feature>
<dbReference type="Pfam" id="PF00563">
    <property type="entry name" value="EAL"/>
    <property type="match status" value="1"/>
</dbReference>
<dbReference type="Pfam" id="PF00990">
    <property type="entry name" value="GGDEF"/>
    <property type="match status" value="1"/>
</dbReference>
<dbReference type="SUPFAM" id="SSF55073">
    <property type="entry name" value="Nucleotide cyclase"/>
    <property type="match status" value="1"/>
</dbReference>
<keyword evidence="1" id="KW-0472">Membrane</keyword>
<dbReference type="CDD" id="cd01949">
    <property type="entry name" value="GGDEF"/>
    <property type="match status" value="1"/>
</dbReference>
<keyword evidence="5" id="KW-1185">Reference proteome</keyword>
<dbReference type="SUPFAM" id="SSF141868">
    <property type="entry name" value="EAL domain-like"/>
    <property type="match status" value="1"/>
</dbReference>
<dbReference type="GO" id="GO:0071111">
    <property type="term" value="F:cyclic-guanylate-specific phosphodiesterase activity"/>
    <property type="evidence" value="ECO:0007669"/>
    <property type="project" value="InterPro"/>
</dbReference>
<feature type="transmembrane region" description="Helical" evidence="1">
    <location>
        <begin position="54"/>
        <end position="74"/>
    </location>
</feature>
<dbReference type="SMART" id="SM00052">
    <property type="entry name" value="EAL"/>
    <property type="match status" value="1"/>
</dbReference>
<dbReference type="CDD" id="cd01948">
    <property type="entry name" value="EAL"/>
    <property type="match status" value="1"/>
</dbReference>
<evidence type="ECO:0000259" key="3">
    <source>
        <dbReference type="PROSITE" id="PS50887"/>
    </source>
</evidence>
<evidence type="ECO:0000313" key="4">
    <source>
        <dbReference type="EMBL" id="GEO00376.1"/>
    </source>
</evidence>
<dbReference type="InterPro" id="IPR043128">
    <property type="entry name" value="Rev_trsase/Diguanyl_cyclase"/>
</dbReference>
<feature type="transmembrane region" description="Helical" evidence="1">
    <location>
        <begin position="168"/>
        <end position="185"/>
    </location>
</feature>
<organism evidence="4 5">
    <name type="scientific">Novosphingobium sediminis</name>
    <dbReference type="NCBI Taxonomy" id="707214"/>
    <lineage>
        <taxon>Bacteria</taxon>
        <taxon>Pseudomonadati</taxon>
        <taxon>Pseudomonadota</taxon>
        <taxon>Alphaproteobacteria</taxon>
        <taxon>Sphingomonadales</taxon>
        <taxon>Sphingomonadaceae</taxon>
        <taxon>Novosphingobium</taxon>
    </lineage>
</organism>
<evidence type="ECO:0000259" key="2">
    <source>
        <dbReference type="PROSITE" id="PS50883"/>
    </source>
</evidence>
<dbReference type="InterPro" id="IPR035919">
    <property type="entry name" value="EAL_sf"/>
</dbReference>
<reference evidence="4 5" key="1">
    <citation type="submission" date="2019-07" db="EMBL/GenBank/DDBJ databases">
        <title>Whole genome shotgun sequence of Novosphingobium sediminis NBRC 106119.</title>
        <authorList>
            <person name="Hosoyama A."/>
            <person name="Uohara A."/>
            <person name="Ohji S."/>
            <person name="Ichikawa N."/>
        </authorList>
    </citation>
    <scope>NUCLEOTIDE SEQUENCE [LARGE SCALE GENOMIC DNA]</scope>
    <source>
        <strain evidence="4 5">NBRC 106119</strain>
    </source>
</reference>